<dbReference type="Pfam" id="PF00254">
    <property type="entry name" value="FKBP_C"/>
    <property type="match status" value="1"/>
</dbReference>
<proteinExistence type="predicted"/>
<keyword evidence="3" id="KW-0697">Rotamase</keyword>
<gene>
    <name evidence="6" type="ORF">METZ01_LOCUS161558</name>
</gene>
<dbReference type="Gene3D" id="1.10.287.460">
    <property type="entry name" value="Peptidyl-prolyl cis-trans isomerase, FKBP-type, N-terminal domain"/>
    <property type="match status" value="1"/>
</dbReference>
<dbReference type="InterPro" id="IPR046357">
    <property type="entry name" value="PPIase_dom_sf"/>
</dbReference>
<evidence type="ECO:0000256" key="4">
    <source>
        <dbReference type="ARBA" id="ARBA00023235"/>
    </source>
</evidence>
<organism evidence="6">
    <name type="scientific">marine metagenome</name>
    <dbReference type="NCBI Taxonomy" id="408172"/>
    <lineage>
        <taxon>unclassified sequences</taxon>
        <taxon>metagenomes</taxon>
        <taxon>ecological metagenomes</taxon>
    </lineage>
</organism>
<dbReference type="GO" id="GO:0003755">
    <property type="term" value="F:peptidyl-prolyl cis-trans isomerase activity"/>
    <property type="evidence" value="ECO:0007669"/>
    <property type="project" value="UniProtKB-KW"/>
</dbReference>
<dbReference type="InterPro" id="IPR001179">
    <property type="entry name" value="PPIase_FKBP_dom"/>
</dbReference>
<evidence type="ECO:0000256" key="1">
    <source>
        <dbReference type="ARBA" id="ARBA00000971"/>
    </source>
</evidence>
<reference evidence="6" key="1">
    <citation type="submission" date="2018-05" db="EMBL/GenBank/DDBJ databases">
        <authorList>
            <person name="Lanie J.A."/>
            <person name="Ng W.-L."/>
            <person name="Kazmierczak K.M."/>
            <person name="Andrzejewski T.M."/>
            <person name="Davidsen T.M."/>
            <person name="Wayne K.J."/>
            <person name="Tettelin H."/>
            <person name="Glass J.I."/>
            <person name="Rusch D."/>
            <person name="Podicherti R."/>
            <person name="Tsui H.-C.T."/>
            <person name="Winkler M.E."/>
        </authorList>
    </citation>
    <scope>NUCLEOTIDE SEQUENCE</scope>
</reference>
<dbReference type="PANTHER" id="PTHR43811:SF23">
    <property type="entry name" value="FKBP-TYPE 22 KDA PEPTIDYL-PROLYL CIS-TRANS ISOMERASE"/>
    <property type="match status" value="1"/>
</dbReference>
<comment type="catalytic activity">
    <reaction evidence="1">
        <text>[protein]-peptidylproline (omega=180) = [protein]-peptidylproline (omega=0)</text>
        <dbReference type="Rhea" id="RHEA:16237"/>
        <dbReference type="Rhea" id="RHEA-COMP:10747"/>
        <dbReference type="Rhea" id="RHEA-COMP:10748"/>
        <dbReference type="ChEBI" id="CHEBI:83833"/>
        <dbReference type="ChEBI" id="CHEBI:83834"/>
        <dbReference type="EC" id="5.2.1.8"/>
    </reaction>
</comment>
<sequence>MKNNSDSIRAGMKAWGLCAISSILLASSGNAAEEGPQPDRKVYEAIGMMFAQGSGLSRMEFSDKEIDLIISGIVKGMKLKEIPPEVQSLQPKIEAIMRVKMEIARKAKQSAGAKASTGNKVKGKQFLADLQKKEGVLKDPSGFLYEILKEGTGPNPTMDDTVRLHYHGTLIDGTVFDSSVERQRPASFPMRGVIKGFSGGLTKVKVGGKVRIYIPSELGYGDNPRPGGKIKPGDTLIFECELLEIIKN</sequence>
<name>A0A382B526_9ZZZZ</name>
<feature type="domain" description="PPIase FKBP-type" evidence="5">
    <location>
        <begin position="159"/>
        <end position="246"/>
    </location>
</feature>
<dbReference type="GO" id="GO:0006457">
    <property type="term" value="P:protein folding"/>
    <property type="evidence" value="ECO:0007669"/>
    <property type="project" value="InterPro"/>
</dbReference>
<dbReference type="EC" id="5.2.1.8" evidence="2"/>
<dbReference type="InterPro" id="IPR036944">
    <property type="entry name" value="PPIase_FKBP_N_sf"/>
</dbReference>
<dbReference type="PANTHER" id="PTHR43811">
    <property type="entry name" value="FKBP-TYPE PEPTIDYL-PROLYL CIS-TRANS ISOMERASE FKPA"/>
    <property type="match status" value="1"/>
</dbReference>
<dbReference type="SUPFAM" id="SSF54534">
    <property type="entry name" value="FKBP-like"/>
    <property type="match status" value="1"/>
</dbReference>
<accession>A0A382B526</accession>
<evidence type="ECO:0000313" key="6">
    <source>
        <dbReference type="EMBL" id="SVB08704.1"/>
    </source>
</evidence>
<dbReference type="AlphaFoldDB" id="A0A382B526"/>
<dbReference type="EMBL" id="UINC01028178">
    <property type="protein sequence ID" value="SVB08704.1"/>
    <property type="molecule type" value="Genomic_DNA"/>
</dbReference>
<dbReference type="Gene3D" id="3.10.50.40">
    <property type="match status" value="1"/>
</dbReference>
<evidence type="ECO:0000256" key="2">
    <source>
        <dbReference type="ARBA" id="ARBA00013194"/>
    </source>
</evidence>
<protein>
    <recommendedName>
        <fullName evidence="2">peptidylprolyl isomerase</fullName>
        <ecNumber evidence="2">5.2.1.8</ecNumber>
    </recommendedName>
</protein>
<dbReference type="PROSITE" id="PS50059">
    <property type="entry name" value="FKBP_PPIASE"/>
    <property type="match status" value="1"/>
</dbReference>
<dbReference type="InterPro" id="IPR000774">
    <property type="entry name" value="PPIase_FKBP_N"/>
</dbReference>
<evidence type="ECO:0000259" key="5">
    <source>
        <dbReference type="PROSITE" id="PS50059"/>
    </source>
</evidence>
<keyword evidence="4" id="KW-0413">Isomerase</keyword>
<dbReference type="Pfam" id="PF01346">
    <property type="entry name" value="FKBP_N"/>
    <property type="match status" value="1"/>
</dbReference>
<evidence type="ECO:0000256" key="3">
    <source>
        <dbReference type="ARBA" id="ARBA00023110"/>
    </source>
</evidence>